<dbReference type="PANTHER" id="PTHR24186">
    <property type="entry name" value="PROTEIN PHOSPHATASE 1 REGULATORY SUBUNIT"/>
    <property type="match status" value="1"/>
</dbReference>
<dbReference type="OrthoDB" id="1932267at2759"/>
<name>A0A067K9C4_JATCU</name>
<dbReference type="Proteomes" id="UP000027138">
    <property type="component" value="Unassembled WGS sequence"/>
</dbReference>
<evidence type="ECO:0000313" key="5">
    <source>
        <dbReference type="EMBL" id="KDP28880.1"/>
    </source>
</evidence>
<proteinExistence type="predicted"/>
<keyword evidence="1" id="KW-0677">Repeat</keyword>
<organism evidence="5 6">
    <name type="scientific">Jatropha curcas</name>
    <name type="common">Barbados nut</name>
    <dbReference type="NCBI Taxonomy" id="180498"/>
    <lineage>
        <taxon>Eukaryota</taxon>
        <taxon>Viridiplantae</taxon>
        <taxon>Streptophyta</taxon>
        <taxon>Embryophyta</taxon>
        <taxon>Tracheophyta</taxon>
        <taxon>Spermatophyta</taxon>
        <taxon>Magnoliopsida</taxon>
        <taxon>eudicotyledons</taxon>
        <taxon>Gunneridae</taxon>
        <taxon>Pentapetalae</taxon>
        <taxon>rosids</taxon>
        <taxon>fabids</taxon>
        <taxon>Malpighiales</taxon>
        <taxon>Euphorbiaceae</taxon>
        <taxon>Crotonoideae</taxon>
        <taxon>Jatropheae</taxon>
        <taxon>Jatropha</taxon>
    </lineage>
</organism>
<sequence>MQNSVMMEIENAVRRGDKTFILQALEENPDLLMGPASRNLVQLASKYGKHTVVMLLLARRPSLAMERNEDGYCSIHLAAAHGYEIVILEHLKFNRSLCIIRDNNGWTPLHWATTKGRTGVIQLILRESVENIQSLTFKGESCFHLAVQHSQSEAFRILVHWLEQLTCEHMKNLINTRDNEGFAVLHKILEALISSKRICRALQVNITDASGLTALDLFYQYSNEPDREIGELLNRVGASRARRPRPVLIPINDDDNINGRNIFLVQLLARFLRVINSDNSDRIPIEILGFLLQLVAAVLIYSLQAVNSPFVSNTEHLEGQRFHYNIGDLLRGYGEPAQRNLPSFTIITGTFHIQIFWLVWIGVVTYSSTAFVVTKFLVWRAKHIMQRLRGARPQEQQGN</sequence>
<feature type="transmembrane region" description="Helical" evidence="4">
    <location>
        <begin position="355"/>
        <end position="379"/>
    </location>
</feature>
<reference evidence="5 6" key="1">
    <citation type="journal article" date="2014" name="PLoS ONE">
        <title>Global Analysis of Gene Expression Profiles in Physic Nut (Jatropha curcas L.) Seedlings Exposed to Salt Stress.</title>
        <authorList>
            <person name="Zhang L."/>
            <person name="Zhang C."/>
            <person name="Wu P."/>
            <person name="Chen Y."/>
            <person name="Li M."/>
            <person name="Jiang H."/>
            <person name="Wu G."/>
        </authorList>
    </citation>
    <scope>NUCLEOTIDE SEQUENCE [LARGE SCALE GENOMIC DNA]</scope>
    <source>
        <strain evidence="6">cv. GZQX0401</strain>
        <tissue evidence="5">Young leaves</tissue>
    </source>
</reference>
<keyword evidence="4" id="KW-0472">Membrane</keyword>
<dbReference type="Pfam" id="PF12796">
    <property type="entry name" value="Ank_2"/>
    <property type="match status" value="1"/>
</dbReference>
<protein>
    <submittedName>
        <fullName evidence="5">Uncharacterized protein</fullName>
    </submittedName>
</protein>
<evidence type="ECO:0000256" key="3">
    <source>
        <dbReference type="PROSITE-ProRule" id="PRU00023"/>
    </source>
</evidence>
<accession>A0A067K9C4</accession>
<dbReference type="PANTHER" id="PTHR24186:SF37">
    <property type="entry name" value="PGG DOMAIN-CONTAINING PROTEIN"/>
    <property type="match status" value="1"/>
</dbReference>
<dbReference type="InterPro" id="IPR002110">
    <property type="entry name" value="Ankyrin_rpt"/>
</dbReference>
<evidence type="ECO:0000256" key="2">
    <source>
        <dbReference type="ARBA" id="ARBA00023043"/>
    </source>
</evidence>
<dbReference type="Gene3D" id="1.25.40.20">
    <property type="entry name" value="Ankyrin repeat-containing domain"/>
    <property type="match status" value="1"/>
</dbReference>
<dbReference type="InterPro" id="IPR036770">
    <property type="entry name" value="Ankyrin_rpt-contain_sf"/>
</dbReference>
<dbReference type="GO" id="GO:0005886">
    <property type="term" value="C:plasma membrane"/>
    <property type="evidence" value="ECO:0007669"/>
    <property type="project" value="TreeGrafter"/>
</dbReference>
<keyword evidence="6" id="KW-1185">Reference proteome</keyword>
<dbReference type="PROSITE" id="PS50297">
    <property type="entry name" value="ANK_REP_REGION"/>
    <property type="match status" value="1"/>
</dbReference>
<keyword evidence="4" id="KW-0812">Transmembrane</keyword>
<dbReference type="STRING" id="180498.A0A067K9C4"/>
<dbReference type="SMART" id="SM00248">
    <property type="entry name" value="ANK"/>
    <property type="match status" value="4"/>
</dbReference>
<feature type="repeat" description="ANK" evidence="3">
    <location>
        <begin position="104"/>
        <end position="130"/>
    </location>
</feature>
<gene>
    <name evidence="5" type="ORF">JCGZ_14651</name>
</gene>
<dbReference type="SUPFAM" id="SSF48403">
    <property type="entry name" value="Ankyrin repeat"/>
    <property type="match status" value="1"/>
</dbReference>
<keyword evidence="2 3" id="KW-0040">ANK repeat</keyword>
<evidence type="ECO:0000313" key="6">
    <source>
        <dbReference type="Proteomes" id="UP000027138"/>
    </source>
</evidence>
<dbReference type="EMBL" id="KK914782">
    <property type="protein sequence ID" value="KDP28880.1"/>
    <property type="molecule type" value="Genomic_DNA"/>
</dbReference>
<dbReference type="PROSITE" id="PS50088">
    <property type="entry name" value="ANK_REPEAT"/>
    <property type="match status" value="1"/>
</dbReference>
<keyword evidence="4" id="KW-1133">Transmembrane helix</keyword>
<evidence type="ECO:0000256" key="4">
    <source>
        <dbReference type="SAM" id="Phobius"/>
    </source>
</evidence>
<evidence type="ECO:0000256" key="1">
    <source>
        <dbReference type="ARBA" id="ARBA00022737"/>
    </source>
</evidence>
<dbReference type="AlphaFoldDB" id="A0A067K9C4"/>